<dbReference type="OrthoDB" id="5171895at2"/>
<accession>A0A543NI48</accession>
<reference evidence="3 4" key="1">
    <citation type="submission" date="2019-06" db="EMBL/GenBank/DDBJ databases">
        <title>Sequencing the genomes of 1000 actinobacteria strains.</title>
        <authorList>
            <person name="Klenk H.-P."/>
        </authorList>
    </citation>
    <scope>NUCLEOTIDE SEQUENCE [LARGE SCALE GENOMIC DNA]</scope>
    <source>
        <strain evidence="3 4">DSM 45015</strain>
    </source>
</reference>
<feature type="region of interest" description="Disordered" evidence="1">
    <location>
        <begin position="94"/>
        <end position="131"/>
    </location>
</feature>
<evidence type="ECO:0000259" key="2">
    <source>
        <dbReference type="Pfam" id="PF26571"/>
    </source>
</evidence>
<dbReference type="EMBL" id="VFQC01000001">
    <property type="protein sequence ID" value="TQN31517.1"/>
    <property type="molecule type" value="Genomic_DNA"/>
</dbReference>
<dbReference type="RefSeq" id="WP_141922913.1">
    <property type="nucleotide sequence ID" value="NZ_VFQC01000001.1"/>
</dbReference>
<protein>
    <recommendedName>
        <fullName evidence="2">ARB-07466-like C-terminal domain-containing protein</fullName>
    </recommendedName>
</protein>
<name>A0A543NI48_9ACTN</name>
<feature type="domain" description="ARB-07466-like C-terminal" evidence="2">
    <location>
        <begin position="124"/>
        <end position="226"/>
    </location>
</feature>
<evidence type="ECO:0000256" key="1">
    <source>
        <dbReference type="SAM" id="MobiDB-lite"/>
    </source>
</evidence>
<dbReference type="AlphaFoldDB" id="A0A543NI48"/>
<comment type="caution">
    <text evidence="3">The sequence shown here is derived from an EMBL/GenBank/DDBJ whole genome shotgun (WGS) entry which is preliminary data.</text>
</comment>
<proteinExistence type="predicted"/>
<organism evidence="3 4">
    <name type="scientific">Haloactinospora alba</name>
    <dbReference type="NCBI Taxonomy" id="405555"/>
    <lineage>
        <taxon>Bacteria</taxon>
        <taxon>Bacillati</taxon>
        <taxon>Actinomycetota</taxon>
        <taxon>Actinomycetes</taxon>
        <taxon>Streptosporangiales</taxon>
        <taxon>Nocardiopsidaceae</taxon>
        <taxon>Haloactinospora</taxon>
    </lineage>
</organism>
<dbReference type="Pfam" id="PF26571">
    <property type="entry name" value="VldE"/>
    <property type="match status" value="1"/>
</dbReference>
<sequence>MRAFFGRARKVLIVTAVLALTAVTLVSVAPWLLQRADMARTALPWTPPCVVHTGEGTVALSRQEAQRATTAVALEAHGAEDPDTSGIDADVRERLRSGPPADAGPSLTCRASGSGGLERQKLGESGLTPRASQVRSAMEEVFGEQSLGGYEPGGVQDGHGEDSAHYDGRAIDVFYRPVSEENRRQGWLLAHWLVAHAQTLDIANVIFDDRIWNVHGSPGGWWDYDSPDPDNDILSHRDHVHVDVQQGSE</sequence>
<dbReference type="InterPro" id="IPR058593">
    <property type="entry name" value="ARB_07466-like_C"/>
</dbReference>
<evidence type="ECO:0000313" key="4">
    <source>
        <dbReference type="Proteomes" id="UP000317422"/>
    </source>
</evidence>
<dbReference type="Proteomes" id="UP000317422">
    <property type="component" value="Unassembled WGS sequence"/>
</dbReference>
<keyword evidence="4" id="KW-1185">Reference proteome</keyword>
<evidence type="ECO:0000313" key="3">
    <source>
        <dbReference type="EMBL" id="TQN31517.1"/>
    </source>
</evidence>
<gene>
    <name evidence="3" type="ORF">FHX37_1424</name>
</gene>